<evidence type="ECO:0000313" key="2">
    <source>
        <dbReference type="Proteomes" id="UP001501470"/>
    </source>
</evidence>
<gene>
    <name evidence="1" type="ORF">GCM10009827_108950</name>
</gene>
<proteinExistence type="predicted"/>
<dbReference type="EMBL" id="BAAAQD010000042">
    <property type="protein sequence ID" value="GAA1569388.1"/>
    <property type="molecule type" value="Genomic_DNA"/>
</dbReference>
<comment type="caution">
    <text evidence="1">The sequence shown here is derived from an EMBL/GenBank/DDBJ whole genome shotgun (WGS) entry which is preliminary data.</text>
</comment>
<reference evidence="1 2" key="1">
    <citation type="journal article" date="2019" name="Int. J. Syst. Evol. Microbiol.">
        <title>The Global Catalogue of Microorganisms (GCM) 10K type strain sequencing project: providing services to taxonomists for standard genome sequencing and annotation.</title>
        <authorList>
            <consortium name="The Broad Institute Genomics Platform"/>
            <consortium name="The Broad Institute Genome Sequencing Center for Infectious Disease"/>
            <person name="Wu L."/>
            <person name="Ma J."/>
        </authorList>
    </citation>
    <scope>NUCLEOTIDE SEQUENCE [LARGE SCALE GENOMIC DNA]</scope>
    <source>
        <strain evidence="1 2">JCM 15933</strain>
    </source>
</reference>
<dbReference type="Proteomes" id="UP001501470">
    <property type="component" value="Unassembled WGS sequence"/>
</dbReference>
<sequence>MADVTKDLDAWEAKGELPADLIKTVTVGDKAQQCVDLTGGKSVSTFAAGTAGMGIIGNFKVDAVDGAELGGGAAWGWTLVRPFASTRGVGQAGGLRTTTA</sequence>
<dbReference type="RefSeq" id="WP_344513909.1">
    <property type="nucleotide sequence ID" value="NZ_BAAAQD010000042.1"/>
</dbReference>
<name>A0ABN2D6P7_9ACTN</name>
<accession>A0ABN2D6P7</accession>
<protein>
    <submittedName>
        <fullName evidence="1">Uncharacterized protein</fullName>
    </submittedName>
</protein>
<evidence type="ECO:0000313" key="1">
    <source>
        <dbReference type="EMBL" id="GAA1569388.1"/>
    </source>
</evidence>
<keyword evidence="2" id="KW-1185">Reference proteome</keyword>
<organism evidence="1 2">
    <name type="scientific">Dactylosporangium maewongense</name>
    <dbReference type="NCBI Taxonomy" id="634393"/>
    <lineage>
        <taxon>Bacteria</taxon>
        <taxon>Bacillati</taxon>
        <taxon>Actinomycetota</taxon>
        <taxon>Actinomycetes</taxon>
        <taxon>Micromonosporales</taxon>
        <taxon>Micromonosporaceae</taxon>
        <taxon>Dactylosporangium</taxon>
    </lineage>
</organism>